<dbReference type="RefSeq" id="WP_238230915.1">
    <property type="nucleotide sequence ID" value="NZ_BPQO01000020.1"/>
</dbReference>
<dbReference type="EMBL" id="BPQO01000020">
    <property type="protein sequence ID" value="GJD90727.1"/>
    <property type="molecule type" value="Genomic_DNA"/>
</dbReference>
<reference evidence="1" key="1">
    <citation type="journal article" date="2016" name="Front. Microbiol.">
        <title>Genome Sequence of the Piezophilic, Mesophilic Sulfate-Reducing Bacterium Desulfovibrio indicus J2T.</title>
        <authorList>
            <person name="Cao J."/>
            <person name="Maignien L."/>
            <person name="Shao Z."/>
            <person name="Alain K."/>
            <person name="Jebbar M."/>
        </authorList>
    </citation>
    <scope>NUCLEOTIDE SEQUENCE</scope>
    <source>
        <strain evidence="1">DSM 16372</strain>
    </source>
</reference>
<proteinExistence type="predicted"/>
<dbReference type="Proteomes" id="UP001055247">
    <property type="component" value="Unassembled WGS sequence"/>
</dbReference>
<gene>
    <name evidence="1" type="ORF">BHAOGJBA_4269</name>
</gene>
<reference evidence="1" key="2">
    <citation type="submission" date="2021-08" db="EMBL/GenBank/DDBJ databases">
        <authorList>
            <person name="Tani A."/>
            <person name="Ola A."/>
            <person name="Ogura Y."/>
            <person name="Katsura K."/>
            <person name="Hayashi T."/>
        </authorList>
    </citation>
    <scope>NUCLEOTIDE SEQUENCE</scope>
    <source>
        <strain evidence="1">DSM 16372</strain>
    </source>
</reference>
<keyword evidence="2" id="KW-1185">Reference proteome</keyword>
<comment type="caution">
    <text evidence="1">The sequence shown here is derived from an EMBL/GenBank/DDBJ whole genome shotgun (WGS) entry which is preliminary data.</text>
</comment>
<evidence type="ECO:0000313" key="2">
    <source>
        <dbReference type="Proteomes" id="UP001055247"/>
    </source>
</evidence>
<evidence type="ECO:0000313" key="1">
    <source>
        <dbReference type="EMBL" id="GJD90727.1"/>
    </source>
</evidence>
<protein>
    <recommendedName>
        <fullName evidence="3">HTH HARE-type domain-containing protein</fullName>
    </recommendedName>
</protein>
<name>A0AAV4ZQI4_9HYPH</name>
<evidence type="ECO:0008006" key="3">
    <source>
        <dbReference type="Google" id="ProtNLM"/>
    </source>
</evidence>
<organism evidence="1 2">
    <name type="scientific">Methylobacterium hispanicum</name>
    <dbReference type="NCBI Taxonomy" id="270350"/>
    <lineage>
        <taxon>Bacteria</taxon>
        <taxon>Pseudomonadati</taxon>
        <taxon>Pseudomonadota</taxon>
        <taxon>Alphaproteobacteria</taxon>
        <taxon>Hyphomicrobiales</taxon>
        <taxon>Methylobacteriaceae</taxon>
        <taxon>Methylobacterium</taxon>
    </lineage>
</organism>
<sequence>MPEDKPFVVEGYEVPTRIVDAAMQEIGSRSGFRAGEIQAFLVESGVPTAAVDPKYGPWGPANRIADRLLQRARRAGLIEYRKGLWHRRPSAGARTAAGT</sequence>
<accession>A0AAV4ZQI4</accession>
<dbReference type="AlphaFoldDB" id="A0AAV4ZQI4"/>